<feature type="region of interest" description="Disordered" evidence="2">
    <location>
        <begin position="83"/>
        <end position="181"/>
    </location>
</feature>
<keyword evidence="1" id="KW-0175">Coiled coil</keyword>
<feature type="coiled-coil region" evidence="1">
    <location>
        <begin position="304"/>
        <end position="357"/>
    </location>
</feature>
<reference evidence="3 4" key="1">
    <citation type="journal article" date="2016" name="Mol. Biol. Evol.">
        <title>Comparative Genomics of Early-Diverging Mushroom-Forming Fungi Provides Insights into the Origins of Lignocellulose Decay Capabilities.</title>
        <authorList>
            <person name="Nagy L.G."/>
            <person name="Riley R."/>
            <person name="Tritt A."/>
            <person name="Adam C."/>
            <person name="Daum C."/>
            <person name="Floudas D."/>
            <person name="Sun H."/>
            <person name="Yadav J.S."/>
            <person name="Pangilinan J."/>
            <person name="Larsson K.H."/>
            <person name="Matsuura K."/>
            <person name="Barry K."/>
            <person name="Labutti K."/>
            <person name="Kuo R."/>
            <person name="Ohm R.A."/>
            <person name="Bhattacharya S.S."/>
            <person name="Shirouzu T."/>
            <person name="Yoshinaga Y."/>
            <person name="Martin F.M."/>
            <person name="Grigoriev I.V."/>
            <person name="Hibbett D.S."/>
        </authorList>
    </citation>
    <scope>NUCLEOTIDE SEQUENCE [LARGE SCALE GENOMIC DNA]</scope>
    <source>
        <strain evidence="3 4">HHB12029</strain>
    </source>
</reference>
<feature type="compositionally biased region" description="Pro residues" evidence="2">
    <location>
        <begin position="490"/>
        <end position="508"/>
    </location>
</feature>
<evidence type="ECO:0000256" key="2">
    <source>
        <dbReference type="SAM" id="MobiDB-lite"/>
    </source>
</evidence>
<dbReference type="Proteomes" id="UP000077266">
    <property type="component" value="Unassembled WGS sequence"/>
</dbReference>
<evidence type="ECO:0000313" key="4">
    <source>
        <dbReference type="Proteomes" id="UP000077266"/>
    </source>
</evidence>
<proteinExistence type="predicted"/>
<feature type="compositionally biased region" description="Low complexity" evidence="2">
    <location>
        <begin position="83"/>
        <end position="101"/>
    </location>
</feature>
<organism evidence="3 4">
    <name type="scientific">Exidia glandulosa HHB12029</name>
    <dbReference type="NCBI Taxonomy" id="1314781"/>
    <lineage>
        <taxon>Eukaryota</taxon>
        <taxon>Fungi</taxon>
        <taxon>Dikarya</taxon>
        <taxon>Basidiomycota</taxon>
        <taxon>Agaricomycotina</taxon>
        <taxon>Agaricomycetes</taxon>
        <taxon>Auriculariales</taxon>
        <taxon>Exidiaceae</taxon>
        <taxon>Exidia</taxon>
    </lineage>
</organism>
<evidence type="ECO:0000313" key="3">
    <source>
        <dbReference type="EMBL" id="KZV83764.1"/>
    </source>
</evidence>
<name>A0A165D4E9_EXIGL</name>
<protein>
    <submittedName>
        <fullName evidence="3">Uncharacterized protein</fullName>
    </submittedName>
</protein>
<keyword evidence="4" id="KW-1185">Reference proteome</keyword>
<dbReference type="AlphaFoldDB" id="A0A165D4E9"/>
<gene>
    <name evidence="3" type="ORF">EXIGLDRAFT_842720</name>
</gene>
<feature type="compositionally biased region" description="Low complexity" evidence="2">
    <location>
        <begin position="138"/>
        <end position="151"/>
    </location>
</feature>
<feature type="compositionally biased region" description="Polar residues" evidence="2">
    <location>
        <begin position="110"/>
        <end position="126"/>
    </location>
</feature>
<sequence length="625" mass="67630">MSASTPTVTLNPNSTTLSSNTTSTTSATVPSDFFSSPPSASFTFDLAKPTGLPPSSPFVFGATSPSAPISALPFAILATQANTPASVTPRAPASSPRAPSTLGRPPRTGLPSTPSLVSGAALSSTAALPITPVPPTSTVPTSPALSVDIPSTSPPTPPATDTSDLSVPPPSSVSPPQTSLMTGLPISSLPFAIFPSTPSVNNPTTPALSVPPAKSLAPNAPVQSLFTALSIPSLPTFDAPPSNSSPASTASNAPASTLPSFGPAFHSCNTLLDAQKAAFAAEEARRLDAESCCAALDKLVARHLESLRAEKEKSTNLEADLERKREELRKEVIAGQNAEARRQAEILQLKKELETERTIREKERKAHIDAYATLNVKYSASERTLFSTQKENDRLVQELSKAQNDYRTLVTTREQDRLKLHRQGIELQKLQRKLKEMEAAETRRRDEERRAERERKEREERDRASAGRWDAREKMRGQPSDPQPQAGPSSAPPPPPPQPALPPSPPLNSTPLQQYEHYWSHITTFDDTKSWRFTFDLFPFPTTVPGQITNDTVGKFFGLRLGPGVDAAKGKRTVHDEQKRWHSDKFVPLGRLNCVVEADREKVEQTAKAVSVCLNFWLENLNKSM</sequence>
<feature type="compositionally biased region" description="Basic and acidic residues" evidence="2">
    <location>
        <begin position="433"/>
        <end position="476"/>
    </location>
</feature>
<accession>A0A165D4E9</accession>
<dbReference type="InParanoid" id="A0A165D4E9"/>
<dbReference type="EMBL" id="KV426256">
    <property type="protein sequence ID" value="KZV83764.1"/>
    <property type="molecule type" value="Genomic_DNA"/>
</dbReference>
<feature type="region of interest" description="Disordered" evidence="2">
    <location>
        <begin position="1"/>
        <end position="30"/>
    </location>
</feature>
<feature type="region of interest" description="Disordered" evidence="2">
    <location>
        <begin position="431"/>
        <end position="511"/>
    </location>
</feature>
<dbReference type="STRING" id="1314781.A0A165D4E9"/>
<feature type="compositionally biased region" description="Low complexity" evidence="2">
    <location>
        <begin position="478"/>
        <end position="489"/>
    </location>
</feature>
<evidence type="ECO:0000256" key="1">
    <source>
        <dbReference type="SAM" id="Coils"/>
    </source>
</evidence>